<name>A0A7W3NVR5_STRMR</name>
<evidence type="ECO:0008006" key="4">
    <source>
        <dbReference type="Google" id="ProtNLM"/>
    </source>
</evidence>
<evidence type="ECO:0000313" key="2">
    <source>
        <dbReference type="EMBL" id="MBA9057532.1"/>
    </source>
</evidence>
<sequence>MTRQRTPRISRTEVSHRLRARPAALLRSAAVVCAAALVTLAVQAPPALADDATICGHRVGGDILKKYQDMGGEKSPLGCPTTDELTTPNGRGRYNTFTGGSIYWTATTGAHPVWGAIGDKWGALGWEAGTLGFPVGDELTNPDGQGRRQEFEGGTVYWHPTLSHGAHPVWGKIGELWARYGWEGGPFGYPTSDERPDDPDKEVVQTFSSNNLSIFWSPGNGIEGCHGECVGYEGGTGTDWFKKVRVEIPYGTGNAVVRPYPTDDGYRDARTDFQGAWAQLWRLVPYPDDVDETEHRSLFEQFACHAKFVVEDPLDDSGWSTGSTFDLESWHADVGMDNATSLTYFLAHRCNWD</sequence>
<feature type="signal peptide" evidence="1">
    <location>
        <begin position="1"/>
        <end position="49"/>
    </location>
</feature>
<proteinExistence type="predicted"/>
<dbReference type="GeneID" id="93977988"/>
<keyword evidence="1" id="KW-0732">Signal</keyword>
<evidence type="ECO:0000256" key="1">
    <source>
        <dbReference type="SAM" id="SignalP"/>
    </source>
</evidence>
<dbReference type="InterPro" id="IPR013207">
    <property type="entry name" value="LGFP"/>
</dbReference>
<gene>
    <name evidence="2" type="ORF">HDA42_006710</name>
</gene>
<dbReference type="AlphaFoldDB" id="A0A7W3NVR5"/>
<keyword evidence="3" id="KW-1185">Reference proteome</keyword>
<dbReference type="Proteomes" id="UP000577386">
    <property type="component" value="Unassembled WGS sequence"/>
</dbReference>
<organism evidence="2 3">
    <name type="scientific">Streptomyces murinus</name>
    <dbReference type="NCBI Taxonomy" id="33900"/>
    <lineage>
        <taxon>Bacteria</taxon>
        <taxon>Bacillati</taxon>
        <taxon>Actinomycetota</taxon>
        <taxon>Actinomycetes</taxon>
        <taxon>Kitasatosporales</taxon>
        <taxon>Streptomycetaceae</taxon>
        <taxon>Streptomyces</taxon>
    </lineage>
</organism>
<dbReference type="RefSeq" id="WP_260584402.1">
    <property type="nucleotide sequence ID" value="NZ_BAAAHW010000009.1"/>
</dbReference>
<evidence type="ECO:0000313" key="3">
    <source>
        <dbReference type="Proteomes" id="UP000577386"/>
    </source>
</evidence>
<dbReference type="Pfam" id="PF08310">
    <property type="entry name" value="LGFP"/>
    <property type="match status" value="2"/>
</dbReference>
<accession>A0A7W3NVR5</accession>
<dbReference type="EMBL" id="JACJIJ010000002">
    <property type="protein sequence ID" value="MBA9057532.1"/>
    <property type="molecule type" value="Genomic_DNA"/>
</dbReference>
<reference evidence="2 3" key="1">
    <citation type="submission" date="2020-08" db="EMBL/GenBank/DDBJ databases">
        <title>Sequencing the genomes of 1000 actinobacteria strains.</title>
        <authorList>
            <person name="Klenk H.-P."/>
        </authorList>
    </citation>
    <scope>NUCLEOTIDE SEQUENCE [LARGE SCALE GENOMIC DNA]</scope>
    <source>
        <strain evidence="2 3">DSM 41827</strain>
    </source>
</reference>
<protein>
    <recommendedName>
        <fullName evidence="4">LGFP repeat-containing protein</fullName>
    </recommendedName>
</protein>
<comment type="caution">
    <text evidence="2">The sequence shown here is derived from an EMBL/GenBank/DDBJ whole genome shotgun (WGS) entry which is preliminary data.</text>
</comment>
<feature type="chain" id="PRO_5030858318" description="LGFP repeat-containing protein" evidence="1">
    <location>
        <begin position="50"/>
        <end position="353"/>
    </location>
</feature>